<reference evidence="3" key="1">
    <citation type="submission" date="2014-02" db="EMBL/GenBank/DDBJ databases">
        <authorList>
            <person name="Gan H."/>
        </authorList>
    </citation>
    <scope>NUCLEOTIDE SEQUENCE [LARGE SCALE GENOMIC DNA]</scope>
    <source>
        <strain evidence="3">S1</strain>
    </source>
</reference>
<feature type="transmembrane region" description="Helical" evidence="1">
    <location>
        <begin position="264"/>
        <end position="288"/>
    </location>
</feature>
<keyword evidence="3" id="KW-1185">Reference proteome</keyword>
<feature type="transmembrane region" description="Helical" evidence="1">
    <location>
        <begin position="105"/>
        <end position="126"/>
    </location>
</feature>
<feature type="transmembrane region" description="Helical" evidence="1">
    <location>
        <begin position="78"/>
        <end position="99"/>
    </location>
</feature>
<evidence type="ECO:0000313" key="2">
    <source>
        <dbReference type="EMBL" id="CDN88070.1"/>
    </source>
</evidence>
<keyword evidence="1" id="KW-1133">Transmembrane helix</keyword>
<evidence type="ECO:0000256" key="1">
    <source>
        <dbReference type="SAM" id="Phobius"/>
    </source>
</evidence>
<dbReference type="AlphaFoldDB" id="A0A1L1PEU5"/>
<feature type="transmembrane region" description="Helical" evidence="1">
    <location>
        <begin position="138"/>
        <end position="157"/>
    </location>
</feature>
<keyword evidence="1" id="KW-0812">Transmembrane</keyword>
<feature type="transmembrane region" description="Helical" evidence="1">
    <location>
        <begin position="177"/>
        <end position="199"/>
    </location>
</feature>
<evidence type="ECO:0000313" key="3">
    <source>
        <dbReference type="Proteomes" id="UP000028878"/>
    </source>
</evidence>
<feature type="transmembrane region" description="Helical" evidence="1">
    <location>
        <begin position="333"/>
        <end position="354"/>
    </location>
</feature>
<gene>
    <name evidence="2" type="ORF">BN948_02502</name>
</gene>
<accession>A0A1L1PEU5</accession>
<feature type="transmembrane region" description="Helical" evidence="1">
    <location>
        <begin position="361"/>
        <end position="384"/>
    </location>
</feature>
<protein>
    <recommendedName>
        <fullName evidence="4">Sodium:solute symporter</fullName>
    </recommendedName>
</protein>
<feature type="transmembrane region" description="Helical" evidence="1">
    <location>
        <begin position="39"/>
        <end position="57"/>
    </location>
</feature>
<evidence type="ECO:0008006" key="4">
    <source>
        <dbReference type="Google" id="ProtNLM"/>
    </source>
</evidence>
<dbReference type="EMBL" id="CCAE010000018">
    <property type="protein sequence ID" value="CDN88070.1"/>
    <property type="molecule type" value="Genomic_DNA"/>
</dbReference>
<reference evidence="3" key="2">
    <citation type="submission" date="2014-11" db="EMBL/GenBank/DDBJ databases">
        <title>Draft genome sequence of Hydrogenophaga intermedia S1.</title>
        <authorList>
            <person name="Gan H.M."/>
            <person name="Chew T.H."/>
            <person name="Stolz A."/>
        </authorList>
    </citation>
    <scope>NUCLEOTIDE SEQUENCE [LARGE SCALE GENOMIC DNA]</scope>
    <source>
        <strain evidence="3">S1</strain>
    </source>
</reference>
<feature type="transmembrane region" description="Helical" evidence="1">
    <location>
        <begin position="390"/>
        <end position="408"/>
    </location>
</feature>
<sequence length="421" mass="42919">MSRKGLNPVQVAALLVSASYGIGFLFGSGEMALQHGMGASVYGLATAVGMLLLAMFARRLWRTGEPIWNLFGRAYGSGLGRCVALLSLIWMAGVLAAQVHGGVAIVKLLGLGELASYVVVLGAIFGASRLDLSRASSLFTFFLALSGLVFVYVLLTGPGGSIYVRGPAQFLVDLSSFRPAALLAIVVAVVVLVCTGGDYHQFVLAAKTPRAAVIGCLLAGTILTAISFVPASVVLGLQAGGQLTALADPKQAIPVALLTGSRSLGLAAGPILLIGLSVAALGCGAAILRAMADALRSSVAGEVSPTRSAGVALLLGALLAARGQGIIETMVSVNVVYIGSIAVVFVGLLTGRVLTSWQAGIVVASGFLGSVTVYVFASLSSLSAVSESDLVSLGVGLLLSLAAFLFFLRRFPHPTSTRESL</sequence>
<feature type="transmembrane region" description="Helical" evidence="1">
    <location>
        <begin position="309"/>
        <end position="327"/>
    </location>
</feature>
<proteinExistence type="predicted"/>
<dbReference type="Proteomes" id="UP000028878">
    <property type="component" value="Unassembled WGS sequence"/>
</dbReference>
<organism evidence="2 3">
    <name type="scientific">Hydrogenophaga intermedia</name>
    <dbReference type="NCBI Taxonomy" id="65786"/>
    <lineage>
        <taxon>Bacteria</taxon>
        <taxon>Pseudomonadati</taxon>
        <taxon>Pseudomonadota</taxon>
        <taxon>Betaproteobacteria</taxon>
        <taxon>Burkholderiales</taxon>
        <taxon>Comamonadaceae</taxon>
        <taxon>Hydrogenophaga</taxon>
    </lineage>
</organism>
<name>A0A1L1PEU5_HYDIT</name>
<keyword evidence="1" id="KW-0472">Membrane</keyword>
<feature type="transmembrane region" description="Helical" evidence="1">
    <location>
        <begin position="12"/>
        <end position="33"/>
    </location>
</feature>
<feature type="transmembrane region" description="Helical" evidence="1">
    <location>
        <begin position="211"/>
        <end position="237"/>
    </location>
</feature>
<dbReference type="Gene3D" id="1.20.1730.10">
    <property type="entry name" value="Sodium/glucose cotransporter"/>
    <property type="match status" value="1"/>
</dbReference>
<dbReference type="InterPro" id="IPR038377">
    <property type="entry name" value="Na/Glc_symporter_sf"/>
</dbReference>